<dbReference type="RefSeq" id="WP_138285190.1">
    <property type="nucleotide sequence ID" value="NZ_CP058350.1"/>
</dbReference>
<dbReference type="Proteomes" id="UP000308530">
    <property type="component" value="Chromosome"/>
</dbReference>
<feature type="chain" id="PRO_5047230954" description="Lipoprotein" evidence="1">
    <location>
        <begin position="24"/>
        <end position="187"/>
    </location>
</feature>
<protein>
    <recommendedName>
        <fullName evidence="4">Lipoprotein</fullName>
    </recommendedName>
</protein>
<evidence type="ECO:0000313" key="3">
    <source>
        <dbReference type="Proteomes" id="UP000308530"/>
    </source>
</evidence>
<reference evidence="2 3" key="1">
    <citation type="submission" date="2020-06" db="EMBL/GenBank/DDBJ databases">
        <title>Genome sequence of Rhizobium sp strain ADMK78.</title>
        <authorList>
            <person name="Rahi P."/>
        </authorList>
    </citation>
    <scope>NUCLEOTIDE SEQUENCE [LARGE SCALE GENOMIC DNA]</scope>
    <source>
        <strain evidence="2 3">ADMK78</strain>
    </source>
</reference>
<evidence type="ECO:0000256" key="1">
    <source>
        <dbReference type="SAM" id="SignalP"/>
    </source>
</evidence>
<keyword evidence="3" id="KW-1185">Reference proteome</keyword>
<gene>
    <name evidence="2" type="ORF">FE840_009050</name>
</gene>
<organism evidence="2 3">
    <name type="scientific">Peteryoungia desertarenae</name>
    <dbReference type="NCBI Taxonomy" id="1813451"/>
    <lineage>
        <taxon>Bacteria</taxon>
        <taxon>Pseudomonadati</taxon>
        <taxon>Pseudomonadota</taxon>
        <taxon>Alphaproteobacteria</taxon>
        <taxon>Hyphomicrobiales</taxon>
        <taxon>Rhizobiaceae</taxon>
        <taxon>Peteryoungia</taxon>
    </lineage>
</organism>
<evidence type="ECO:0008006" key="4">
    <source>
        <dbReference type="Google" id="ProtNLM"/>
    </source>
</evidence>
<sequence length="187" mass="19679">MSVNVLRGVFGVSLLLALAGCNAGGTGLDFGLGGGQAQPQAPQQQQQQVAAVVQGICPNINLRDGTAFYRTYARGGDNDPEKVIYQASLADTTRACVRTESEITITAMVKGRLVAGPAGKAGTINLPIRVTVTDPTGEIYSELTQYPVTLADVNQPTQFIFSKPVTIPGNVTGLTRVLIGFDEGKKR</sequence>
<keyword evidence="1" id="KW-0732">Signal</keyword>
<dbReference type="PROSITE" id="PS51257">
    <property type="entry name" value="PROKAR_LIPOPROTEIN"/>
    <property type="match status" value="1"/>
</dbReference>
<name>A0ABX6QM89_9HYPH</name>
<dbReference type="EMBL" id="CP058350">
    <property type="protein sequence ID" value="QLF69679.1"/>
    <property type="molecule type" value="Genomic_DNA"/>
</dbReference>
<feature type="signal peptide" evidence="1">
    <location>
        <begin position="1"/>
        <end position="23"/>
    </location>
</feature>
<evidence type="ECO:0000313" key="2">
    <source>
        <dbReference type="EMBL" id="QLF69679.1"/>
    </source>
</evidence>
<accession>A0ABX6QM89</accession>
<proteinExistence type="predicted"/>